<dbReference type="KEGG" id="pfm:Pyrfu_1881"/>
<dbReference type="GeneID" id="11138217"/>
<sequence length="96" mass="10442">MSLTRALQDVVVVLESVALACGSTETLDEARTIASTILGSVKRGQRDTGMVNEMIARLIELIDHARAELEMNGCLEAYRLDDALAALESIRLRPSL</sequence>
<evidence type="ECO:0000313" key="2">
    <source>
        <dbReference type="Proteomes" id="UP000001037"/>
    </source>
</evidence>
<reference evidence="1 2" key="1">
    <citation type="journal article" date="2011" name="Stand. Genomic Sci.">
        <title>Complete genome sequence of the hyperthermophilic chemolithoautotroph Pyrolobus fumarii type strain (1A).</title>
        <authorList>
            <person name="Anderson I."/>
            <person name="Goker M."/>
            <person name="Nolan M."/>
            <person name="Lucas S."/>
            <person name="Hammon N."/>
            <person name="Deshpande S."/>
            <person name="Cheng J.F."/>
            <person name="Tapia R."/>
            <person name="Han C."/>
            <person name="Goodwin L."/>
            <person name="Pitluck S."/>
            <person name="Huntemann M."/>
            <person name="Liolios K."/>
            <person name="Ivanova N."/>
            <person name="Pagani I."/>
            <person name="Mavromatis K."/>
            <person name="Ovchinikova G."/>
            <person name="Pati A."/>
            <person name="Chen A."/>
            <person name="Palaniappan K."/>
            <person name="Land M."/>
            <person name="Hauser L."/>
            <person name="Brambilla E.M."/>
            <person name="Huber H."/>
            <person name="Yasawong M."/>
            <person name="Rohde M."/>
            <person name="Spring S."/>
            <person name="Abt B."/>
            <person name="Sikorski J."/>
            <person name="Wirth R."/>
            <person name="Detter J.C."/>
            <person name="Woyke T."/>
            <person name="Bristow J."/>
            <person name="Eisen J.A."/>
            <person name="Markowitz V."/>
            <person name="Hugenholtz P."/>
            <person name="Kyrpides N.C."/>
            <person name="Klenk H.P."/>
            <person name="Lapidus A."/>
        </authorList>
    </citation>
    <scope>NUCLEOTIDE SEQUENCE [LARGE SCALE GENOMIC DNA]</scope>
    <source>
        <strain evidence="2">DSM 11204 / 1A</strain>
    </source>
</reference>
<organism evidence="1 2">
    <name type="scientific">Pyrolobus fumarii (strain DSM 11204 / 1A)</name>
    <dbReference type="NCBI Taxonomy" id="694429"/>
    <lineage>
        <taxon>Archaea</taxon>
        <taxon>Thermoproteota</taxon>
        <taxon>Thermoprotei</taxon>
        <taxon>Desulfurococcales</taxon>
        <taxon>Pyrodictiaceae</taxon>
        <taxon>Pyrolobus</taxon>
    </lineage>
</organism>
<dbReference type="RefSeq" id="WP_014027411.1">
    <property type="nucleotide sequence ID" value="NC_015931.1"/>
</dbReference>
<dbReference type="AlphaFoldDB" id="G0ED56"/>
<keyword evidence="2" id="KW-1185">Reference proteome</keyword>
<dbReference type="STRING" id="694429.Pyrfu_1881"/>
<protein>
    <submittedName>
        <fullName evidence="1">Uncharacterized protein</fullName>
    </submittedName>
</protein>
<gene>
    <name evidence="1" type="ordered locus">Pyrfu_1881</name>
</gene>
<dbReference type="Proteomes" id="UP000001037">
    <property type="component" value="Chromosome"/>
</dbReference>
<evidence type="ECO:0000313" key="1">
    <source>
        <dbReference type="EMBL" id="AEM39734.1"/>
    </source>
</evidence>
<accession>G0ED56</accession>
<dbReference type="EMBL" id="CP002838">
    <property type="protein sequence ID" value="AEM39734.1"/>
    <property type="molecule type" value="Genomic_DNA"/>
</dbReference>
<dbReference type="InParanoid" id="G0ED56"/>
<name>G0ED56_PYRF1</name>
<proteinExistence type="predicted"/>
<dbReference type="HOGENOM" id="CLU_2353313_0_0_2"/>